<feature type="domain" description="Helitron helicase-like" evidence="4">
    <location>
        <begin position="333"/>
        <end position="528"/>
    </location>
</feature>
<keyword evidence="1" id="KW-0234">DNA repair</keyword>
<dbReference type="Pfam" id="PF20209">
    <property type="entry name" value="DUF6570"/>
    <property type="match status" value="1"/>
</dbReference>
<keyword evidence="1" id="KW-0547">Nucleotide-binding</keyword>
<accession>A0A8J5UHT1</accession>
<keyword evidence="1" id="KW-0227">DNA damage</keyword>
<dbReference type="GO" id="GO:0005524">
    <property type="term" value="F:ATP binding"/>
    <property type="evidence" value="ECO:0007669"/>
    <property type="project" value="UniProtKB-KW"/>
</dbReference>
<dbReference type="InterPro" id="IPR051055">
    <property type="entry name" value="PIF1_helicase"/>
</dbReference>
<dbReference type="EMBL" id="JAELUR010000013">
    <property type="protein sequence ID" value="KAG7424611.1"/>
    <property type="molecule type" value="Genomic_DNA"/>
</dbReference>
<dbReference type="PANTHER" id="PTHR47642">
    <property type="entry name" value="ATP-DEPENDENT DNA HELICASE"/>
    <property type="match status" value="1"/>
</dbReference>
<evidence type="ECO:0000259" key="3">
    <source>
        <dbReference type="Pfam" id="PF05970"/>
    </source>
</evidence>
<feature type="domain" description="HAT C-terminal dimerisation" evidence="2">
    <location>
        <begin position="2068"/>
        <end position="2150"/>
    </location>
</feature>
<dbReference type="CDD" id="cd18809">
    <property type="entry name" value="SF1_C_RecD"/>
    <property type="match status" value="1"/>
</dbReference>
<dbReference type="GO" id="GO:0016787">
    <property type="term" value="F:hydrolase activity"/>
    <property type="evidence" value="ECO:0007669"/>
    <property type="project" value="UniProtKB-KW"/>
</dbReference>
<comment type="cofactor">
    <cofactor evidence="1">
        <name>Mg(2+)</name>
        <dbReference type="ChEBI" id="CHEBI:18420"/>
    </cofactor>
</comment>
<dbReference type="GO" id="GO:0000723">
    <property type="term" value="P:telomere maintenance"/>
    <property type="evidence" value="ECO:0007669"/>
    <property type="project" value="InterPro"/>
</dbReference>
<dbReference type="GO" id="GO:0046983">
    <property type="term" value="F:protein dimerization activity"/>
    <property type="evidence" value="ECO:0007669"/>
    <property type="project" value="InterPro"/>
</dbReference>
<dbReference type="Pfam" id="PF14214">
    <property type="entry name" value="Helitron_like_N"/>
    <property type="match status" value="1"/>
</dbReference>
<protein>
    <recommendedName>
        <fullName evidence="1">ATP-dependent DNA helicase</fullName>
        <ecNumber evidence="1">5.6.2.3</ecNumber>
    </recommendedName>
</protein>
<comment type="caution">
    <text evidence="6">The sequence shown here is derived from an EMBL/GenBank/DDBJ whole genome shotgun (WGS) entry which is preliminary data.</text>
</comment>
<comment type="similarity">
    <text evidence="1">Belongs to the helicase family.</text>
</comment>
<evidence type="ECO:0000259" key="4">
    <source>
        <dbReference type="Pfam" id="PF14214"/>
    </source>
</evidence>
<dbReference type="Proteomes" id="UP000693942">
    <property type="component" value="Unassembled WGS sequence"/>
</dbReference>
<evidence type="ECO:0000313" key="6">
    <source>
        <dbReference type="EMBL" id="KAG7424611.1"/>
    </source>
</evidence>
<gene>
    <name evidence="6" type="ORF">Forpi1262_v014425</name>
</gene>
<dbReference type="GO" id="GO:0006281">
    <property type="term" value="P:DNA repair"/>
    <property type="evidence" value="ECO:0007669"/>
    <property type="project" value="UniProtKB-KW"/>
</dbReference>
<dbReference type="EC" id="5.6.2.3" evidence="1"/>
<dbReference type="GO" id="GO:0006310">
    <property type="term" value="P:DNA recombination"/>
    <property type="evidence" value="ECO:0007669"/>
    <property type="project" value="UniProtKB-KW"/>
</dbReference>
<keyword evidence="1 6" id="KW-0347">Helicase</keyword>
<dbReference type="Pfam" id="PF05699">
    <property type="entry name" value="Dimer_Tnp_hAT"/>
    <property type="match status" value="1"/>
</dbReference>
<keyword evidence="1" id="KW-0233">DNA recombination</keyword>
<keyword evidence="1" id="KW-0067">ATP-binding</keyword>
<evidence type="ECO:0000313" key="7">
    <source>
        <dbReference type="Proteomes" id="UP000693942"/>
    </source>
</evidence>
<comment type="catalytic activity">
    <reaction evidence="1">
        <text>ATP + H2O = ADP + phosphate + H(+)</text>
        <dbReference type="Rhea" id="RHEA:13065"/>
        <dbReference type="ChEBI" id="CHEBI:15377"/>
        <dbReference type="ChEBI" id="CHEBI:15378"/>
        <dbReference type="ChEBI" id="CHEBI:30616"/>
        <dbReference type="ChEBI" id="CHEBI:43474"/>
        <dbReference type="ChEBI" id="CHEBI:456216"/>
        <dbReference type="EC" id="5.6.2.3"/>
    </reaction>
</comment>
<dbReference type="InterPro" id="IPR025476">
    <property type="entry name" value="Helitron_helicase-like"/>
</dbReference>
<feature type="domain" description="DNA helicase Pif1-like DEAD-box helicase" evidence="3">
    <location>
        <begin position="991"/>
        <end position="1154"/>
    </location>
</feature>
<dbReference type="GO" id="GO:0043139">
    <property type="term" value="F:5'-3' DNA helicase activity"/>
    <property type="evidence" value="ECO:0007669"/>
    <property type="project" value="UniProtKB-EC"/>
</dbReference>
<name>A0A8J5UHT1_FUSOX</name>
<feature type="domain" description="DUF6570" evidence="5">
    <location>
        <begin position="75"/>
        <end position="205"/>
    </location>
</feature>
<organism evidence="6 7">
    <name type="scientific">Fusarium oxysporum f. sp. raphani</name>
    <dbReference type="NCBI Taxonomy" id="96318"/>
    <lineage>
        <taxon>Eukaryota</taxon>
        <taxon>Fungi</taxon>
        <taxon>Dikarya</taxon>
        <taxon>Ascomycota</taxon>
        <taxon>Pezizomycotina</taxon>
        <taxon>Sordariomycetes</taxon>
        <taxon>Hypocreomycetidae</taxon>
        <taxon>Hypocreales</taxon>
        <taxon>Nectriaceae</taxon>
        <taxon>Fusarium</taxon>
        <taxon>Fusarium oxysporum species complex</taxon>
    </lineage>
</organism>
<dbReference type="InterPro" id="IPR046700">
    <property type="entry name" value="DUF6570"/>
</dbReference>
<evidence type="ECO:0000259" key="2">
    <source>
        <dbReference type="Pfam" id="PF05699"/>
    </source>
</evidence>
<sequence>MERRDFELPDPDWMRDLSHCPLSDRDKELLEKFWTELENDRMEHCARCQETWFDMGLKGGICKRCIARDKNKKEDEPWFFSAENQLDFGLIPAFLPQLTIVEEMLIARVHVFVNVMQVRGQQYKYRGHIVHFLRDVGKVYSQLPLLPPELDVILLRPPTASEHAHLNRQFRRQFRVRRRCLQEWLNFLSNNHPGYRGITVCQKRMSVLPEDGDVLDQVATAAVTDPLSANLGNIENDDVEPDEVDQSAVPDLLPEDTEMEALRSHVLGEERGEHLPVRPSTQHQLEMPDIRRTPINEFNHSQALLSLAFPTLFPRGQADFVEPRLRPIKYADYIQHALRWHDGRFARHPTFRFVVFNTLMRAQARAKSSYFVKEYQQRQGLITRDDLLEAFQNPESAEAQQLLNSINRQTAQLRGTRPYWYRKRRELESYAYNLDCPGAFITFSPADLHWRSLYQHLPQFQDWQELPEQQRMGMSSKLLRDNPHIAAWHFYRRFGLFRDIVLKQKFNVTDYWNRYEWQGRGSSHCHGLFWMDGAPSVDLENEHLRKEFARIWRFHVTAFNPEPARVRQQGEGNPLAVNPLQHPLTFQWLSQVLNRCQRHHCSETYCLRKKKGSEEISCRFFFPRDTRDTADVVRRQGQSYFSFEAARNDSLMNHYNRCLSLGWLANIDISPCTSLQAVINYAAKYCSKMEKRTDSYASMGRQILPYVSHQNPLLSFASRLMNKLLTERDFSGQEICHVLLNCELQEGTRVIRAVDCRPYEQQGRSLRLQGDHDDAEVVGIYEKYLSRPPLHEELTYLDFLANWNTSKRDGRKWTRWSRQAKPRVLYYFPRYKSNHQHHQYDDFCRVKLMLAHPHRDPNELRKINGVEYNSYASAAEFCYGNHRHPDDYYGTPNAEERRPDPDEFEEEFHEPDLLEEDWLELARQLPDCPPSQEAIDLLGRRDIDIQYDWTPHVGRYADPGIVQGDYWRQRIEQNRLYMDVEDMPLEVRDALNPEQRIVYDTFIGHFQCGSEEQILLHVDGGGGTGKSYMIKVLSSHLQRLAGNRPSPIWRAAPTGVASNQIMGTTLHSLLRLPMDRAFTELSPADANAIQKKLRDVRYLVIDEKSMLGLRQLSWIDKRLRQVFPARAAEFFGGISIILVGDFFQLPPIANKPLYFDGPLKDLHEVSGQTAYRAFNHTVFLKKVQRQQGDDQAGFRLALEELRGLKLSIESWKLLSQRVQVKLSQREEDTFDAALRIYSKKARVNEYNYEHLVRLKHPAIQVMAKNIGNGADKATSEQAGNLAGQFPPAGLVNGAQGTVYDIGWAPGADAHRDPPSVIMMVMDKYTGPSYLTTDDGREVVPILPVKRDFFLGTSACTRKQFPLMASYAITVHKSQSITVDKMVTDLSERDFQTGLSYVAVSRVKMLDGLMIDAPFERASLHYEKLPDGKHSSIMLFTLEALDTSFGLYYTLPTAGEGVSIFYRIIYCQYGHPHIILSQYRRLHIILSQYQKRHIIWYVLQYTTLLPYYSQHWPALWKGKQEKTPSRNIVEMLNLDTSDPKEQAIANALIQRFDRDHFQRLLLEWVIDANISFRQPEHGRLRRIFEYLNPSVAATNAHISHDTVRRRIIDLHLQQKTRIIDHLRSVPGQIHIAFDGWRSRNRHALYGIVCFYVDKNGVPSKLVLGLPELKNCHSGGNIAAQILEILESYEILDRVGYITLDNAGNMDTAMEDIAETLGFDPKKRRVRCFGHVLNLVVKALLFGYKAEAFEAEIDGESISGAAQHEIWRKKGPIGKLHNLVHWIHRSDKLTYRLRALQEEFFQHSDNPKIRARKPVDVVRDNQTRWLSTLYMMRRGLLLRPFLEDLVEKVTLEFNKECRNGARRREEIPLCLREESLLGEKDWKVIELMDKVLLDFEEALRMLEGDAQSRVRKGGRIEAYGNMWDVASTYEFLMERLEEWKAAAENYPDPEHFRININLGWDKLNEYYTKLDETPAYYASAILNPASRWGYFENTWTDKAQLPWLQEAKRMVKALWEEEYKSLPNVSNSDEEPPFKRLKAMSALERHRAHRTSSLAGRCPLDRSVNADHDEYDHWLSSPDVKSDPLVTDPIQYWWERRKDYPRLSRMALDLLSVPPMSAECERLFSVAGQMVSPLRTRLEASTIGMTQTLRSWVRNGLIDAVDTLVDVSDEVGSSIIWETEEDGRDDGE</sequence>
<evidence type="ECO:0000259" key="5">
    <source>
        <dbReference type="Pfam" id="PF20209"/>
    </source>
</evidence>
<keyword evidence="1" id="KW-0378">Hydrolase</keyword>
<dbReference type="InterPro" id="IPR008906">
    <property type="entry name" value="HATC_C_dom"/>
</dbReference>
<dbReference type="InterPro" id="IPR010285">
    <property type="entry name" value="DNA_helicase_pif1-like_DEAD"/>
</dbReference>
<reference evidence="6" key="1">
    <citation type="submission" date="2021-04" db="EMBL/GenBank/DDBJ databases">
        <title>First draft genome resource for Brassicaceae pathogens Fusarium oxysporum f. sp. raphani and Fusarium oxysporum f. sp. rapae.</title>
        <authorList>
            <person name="Asai S."/>
        </authorList>
    </citation>
    <scope>NUCLEOTIDE SEQUENCE</scope>
    <source>
        <strain evidence="6">Tf1262</strain>
    </source>
</reference>
<evidence type="ECO:0000256" key="1">
    <source>
        <dbReference type="RuleBase" id="RU363044"/>
    </source>
</evidence>
<dbReference type="Pfam" id="PF05970">
    <property type="entry name" value="PIF1"/>
    <property type="match status" value="1"/>
</dbReference>
<proteinExistence type="inferred from homology"/>